<feature type="domain" description="CBS" evidence="11">
    <location>
        <begin position="91"/>
        <end position="150"/>
    </location>
</feature>
<keyword evidence="9" id="KW-0407">Ion channel</keyword>
<evidence type="ECO:0000256" key="6">
    <source>
        <dbReference type="ARBA" id="ARBA00023136"/>
    </source>
</evidence>
<comment type="caution">
    <text evidence="12">The sequence shown here is derived from an EMBL/GenBank/DDBJ whole genome shotgun (WGS) entry which is preliminary data.</text>
</comment>
<dbReference type="InterPro" id="IPR050368">
    <property type="entry name" value="ClC-type_chloride_channel"/>
</dbReference>
<gene>
    <name evidence="12" type="primary">clcB_10</name>
    <name evidence="12" type="ORF">SDC9_180475</name>
</gene>
<evidence type="ECO:0000259" key="11">
    <source>
        <dbReference type="PROSITE" id="PS51371"/>
    </source>
</evidence>
<evidence type="ECO:0000256" key="10">
    <source>
        <dbReference type="SAM" id="Phobius"/>
    </source>
</evidence>
<dbReference type="PANTHER" id="PTHR43427">
    <property type="entry name" value="CHLORIDE CHANNEL PROTEIN CLC-E"/>
    <property type="match status" value="1"/>
</dbReference>
<feature type="domain" description="CBS" evidence="11">
    <location>
        <begin position="156"/>
        <end position="213"/>
    </location>
</feature>
<evidence type="ECO:0000313" key="12">
    <source>
        <dbReference type="EMBL" id="MPN32992.1"/>
    </source>
</evidence>
<dbReference type="Pfam" id="PF00571">
    <property type="entry name" value="CBS"/>
    <property type="match status" value="2"/>
</dbReference>
<evidence type="ECO:0000256" key="7">
    <source>
        <dbReference type="ARBA" id="ARBA00023173"/>
    </source>
</evidence>
<keyword evidence="6 10" id="KW-0472">Membrane</keyword>
<dbReference type="InterPro" id="IPR001807">
    <property type="entry name" value="ClC"/>
</dbReference>
<dbReference type="InterPro" id="IPR000644">
    <property type="entry name" value="CBS_dom"/>
</dbReference>
<reference evidence="12" key="1">
    <citation type="submission" date="2019-08" db="EMBL/GenBank/DDBJ databases">
        <authorList>
            <person name="Kucharzyk K."/>
            <person name="Murdoch R.W."/>
            <person name="Higgins S."/>
            <person name="Loffler F."/>
        </authorList>
    </citation>
    <scope>NUCLEOTIDE SEQUENCE</scope>
</reference>
<dbReference type="InterPro" id="IPR014743">
    <property type="entry name" value="Cl-channel_core"/>
</dbReference>
<dbReference type="GO" id="GO:0034707">
    <property type="term" value="C:chloride channel complex"/>
    <property type="evidence" value="ECO:0007669"/>
    <property type="project" value="UniProtKB-KW"/>
</dbReference>
<dbReference type="EMBL" id="VSSQ01085285">
    <property type="protein sequence ID" value="MPN32992.1"/>
    <property type="molecule type" value="Genomic_DNA"/>
</dbReference>
<evidence type="ECO:0000256" key="3">
    <source>
        <dbReference type="ARBA" id="ARBA00022692"/>
    </source>
</evidence>
<protein>
    <submittedName>
        <fullName evidence="12">Voltage-gated ClC-type chloride channel ClcB</fullName>
    </submittedName>
</protein>
<dbReference type="SMART" id="SM00116">
    <property type="entry name" value="CBS"/>
    <property type="match status" value="1"/>
</dbReference>
<organism evidence="12">
    <name type="scientific">bioreactor metagenome</name>
    <dbReference type="NCBI Taxonomy" id="1076179"/>
    <lineage>
        <taxon>unclassified sequences</taxon>
        <taxon>metagenomes</taxon>
        <taxon>ecological metagenomes</taxon>
    </lineage>
</organism>
<evidence type="ECO:0000256" key="4">
    <source>
        <dbReference type="ARBA" id="ARBA00022989"/>
    </source>
</evidence>
<keyword evidence="4 10" id="KW-1133">Transmembrane helix</keyword>
<evidence type="ECO:0000256" key="2">
    <source>
        <dbReference type="ARBA" id="ARBA00022448"/>
    </source>
</evidence>
<keyword evidence="8" id="KW-0868">Chloride</keyword>
<dbReference type="InterPro" id="IPR046342">
    <property type="entry name" value="CBS_dom_sf"/>
</dbReference>
<keyword evidence="2" id="KW-0813">Transport</keyword>
<name>A0A645H3U0_9ZZZZ</name>
<dbReference type="Pfam" id="PF00654">
    <property type="entry name" value="Voltage_CLC"/>
    <property type="match status" value="1"/>
</dbReference>
<dbReference type="Gene3D" id="1.10.3080.10">
    <property type="entry name" value="Clc chloride channel"/>
    <property type="match status" value="1"/>
</dbReference>
<evidence type="ECO:0000256" key="8">
    <source>
        <dbReference type="ARBA" id="ARBA00023214"/>
    </source>
</evidence>
<comment type="subcellular location">
    <subcellularLocation>
        <location evidence="1">Membrane</location>
        <topology evidence="1">Multi-pass membrane protein</topology>
    </subcellularLocation>
</comment>
<evidence type="ECO:0000256" key="9">
    <source>
        <dbReference type="ARBA" id="ARBA00023303"/>
    </source>
</evidence>
<evidence type="ECO:0000256" key="1">
    <source>
        <dbReference type="ARBA" id="ARBA00004141"/>
    </source>
</evidence>
<keyword evidence="3 10" id="KW-0812">Transmembrane</keyword>
<dbReference type="AlphaFoldDB" id="A0A645H3U0"/>
<sequence>MPEANFALVGMAGMMAGVMQAPLTAIFLIAEITGGYILLMPLIITSAVSFATIRTFEPYSIYTKRIAKQGDLLTHDSDQAVLTLLKTSDLIESDFKTVSIDKTLGDLVEIISKSKRNIFPVIDSSARLVGIILLDDIRHIMFDKELYNKLKVSEIMTLPVDFVFIEDKMECVMRKFDTSQAWNLPVIDKDKVYIGFVSKSKIFSAYRQQLQQVSHD</sequence>
<dbReference type="PANTHER" id="PTHR43427:SF6">
    <property type="entry name" value="CHLORIDE CHANNEL PROTEIN CLC-E"/>
    <property type="match status" value="1"/>
</dbReference>
<proteinExistence type="predicted"/>
<keyword evidence="5" id="KW-0406">Ion transport</keyword>
<feature type="transmembrane region" description="Helical" evidence="10">
    <location>
        <begin position="7"/>
        <end position="30"/>
    </location>
</feature>
<dbReference type="Gene3D" id="3.10.580.10">
    <property type="entry name" value="CBS-domain"/>
    <property type="match status" value="1"/>
</dbReference>
<dbReference type="SUPFAM" id="SSF81340">
    <property type="entry name" value="Clc chloride channel"/>
    <property type="match status" value="1"/>
</dbReference>
<keyword evidence="7" id="KW-0869">Chloride channel</keyword>
<feature type="transmembrane region" description="Helical" evidence="10">
    <location>
        <begin position="36"/>
        <end position="56"/>
    </location>
</feature>
<dbReference type="SUPFAM" id="SSF54631">
    <property type="entry name" value="CBS-domain pair"/>
    <property type="match status" value="1"/>
</dbReference>
<dbReference type="PROSITE" id="PS51371">
    <property type="entry name" value="CBS"/>
    <property type="match status" value="2"/>
</dbReference>
<accession>A0A645H3U0</accession>
<dbReference type="GO" id="GO:0005254">
    <property type="term" value="F:chloride channel activity"/>
    <property type="evidence" value="ECO:0007669"/>
    <property type="project" value="UniProtKB-KW"/>
</dbReference>
<evidence type="ECO:0000256" key="5">
    <source>
        <dbReference type="ARBA" id="ARBA00023065"/>
    </source>
</evidence>